<dbReference type="InterPro" id="IPR012334">
    <property type="entry name" value="Pectin_lyas_fold"/>
</dbReference>
<reference evidence="6" key="1">
    <citation type="submission" date="2022-01" db="EMBL/GenBank/DDBJ databases">
        <authorList>
            <person name="Jo J.-H."/>
            <person name="Im W.-T."/>
        </authorList>
    </citation>
    <scope>NUCLEOTIDE SEQUENCE</scope>
    <source>
        <strain evidence="6">NA20</strain>
    </source>
</reference>
<dbReference type="InterPro" id="IPR026444">
    <property type="entry name" value="Secre_tail"/>
</dbReference>
<feature type="chain" id="PRO_5047292605" evidence="4">
    <location>
        <begin position="23"/>
        <end position="1160"/>
    </location>
</feature>
<dbReference type="NCBIfam" id="TIGR04183">
    <property type="entry name" value="Por_Secre_tail"/>
    <property type="match status" value="1"/>
</dbReference>
<name>A0ABS9KSJ2_9BACT</name>
<dbReference type="Proteomes" id="UP001165367">
    <property type="component" value="Unassembled WGS sequence"/>
</dbReference>
<dbReference type="Gene3D" id="2.60.120.260">
    <property type="entry name" value="Galactose-binding domain-like"/>
    <property type="match status" value="4"/>
</dbReference>
<dbReference type="SUPFAM" id="SSF51126">
    <property type="entry name" value="Pectin lyase-like"/>
    <property type="match status" value="1"/>
</dbReference>
<feature type="signal peptide" evidence="4">
    <location>
        <begin position="1"/>
        <end position="22"/>
    </location>
</feature>
<keyword evidence="7" id="KW-1185">Reference proteome</keyword>
<accession>A0ABS9KSJ2</accession>
<keyword evidence="3" id="KW-0624">Polysaccharide degradation</keyword>
<dbReference type="SUPFAM" id="SSF49785">
    <property type="entry name" value="Galactose-binding domain-like"/>
    <property type="match status" value="3"/>
</dbReference>
<evidence type="ECO:0000313" key="7">
    <source>
        <dbReference type="Proteomes" id="UP001165367"/>
    </source>
</evidence>
<comment type="caution">
    <text evidence="6">The sequence shown here is derived from an EMBL/GenBank/DDBJ whole genome shotgun (WGS) entry which is preliminary data.</text>
</comment>
<sequence>MRKKYPLMLVLACCFSNMIATAQNVLNVWTPPSGTTANTKFTVQVRKQGDISWTDLFEYNVKVGHQNGSVNNSSMVNFDFSGSAEIKVTYNGGSISSYDIRPWSYAINATQSGSTLTFPVAQDPNAPRKIVVRINNDWETDVLHINTNLPETDAPSVSASNVYAINPGDPIPYELPAGKNTYYFKPGAHTLPSGLWLELDLGASYSIDKIGLNQGNYQTNTGKVKYVVETKLNAGDAYITAYDGTGNTSTGTITQTFSAVNARYVRLKLLGNNAASSYVFASVINEFMVYAVGGTVNLALNKAISGAMPGYEYAVDGSNISAYISPTAYGNWHAGEAFYLGKSGTTVYIPGGASVKGSIMSDAVDRITVKGRGLLDCSGLRHTLTTPQSEGRTGAIWMISGSDNRVEGITILDPPMWSIVMNFSSRPVVKGVHLFGRDVNSDGVHFSGSTNGIVDNVFFRACDDLLVMYHYAAGNNNTFKNSVFFGDDAHIALIGLSGSSGGQPISNLSFQNIDIVNQQGVYDLDKFNGCFKLWPNGGNRISDVVFDNIRIDSFRAAGNSSIFQFRTDERFPGENAGSIRNITVSNLTYNGKYERQSLLKGVDGSHDVNGVNFVNYVREGAVVTDATNGNIDVQSYVSNLNITHGALPALINLALNKTATSDQGMYTGHGADKAVDGTITGFAQGSSRTTPWKLAIDLDSSTKFNRVVFKSGASEYASQYTIQGSNNGSSWTTFVTETASSGLTKTYKNFGSVTYRYVRLNPTATVLSSGDWGHTILDFEIYNDSATAPNTANLALNKPVLSDQEMYTGYNADKTNDGNDGTYAQASSRTTPWKLTIDLGAVKAFNRIVFKSGTTNYASVYTIQASDDRYTWHTLVTEAAGAGGTKTYNAFGNTAYRYLRLNPTSCVLDAGGTWGYAVLEMEVYNDSTGSSWSRRNDNATAAYYYNCPATPVTGYYLQDAHYSNVAGSYAEFKFTGTGVRWIGKKSSDHGKADIYIDGVFDSTVDTYNAVDMLQAICYQKTGLANGEHTLRMVVRNDKHASSSDYYSDWDAFDIYAGNGVIQKNATQPIPEKIKTGEEQPFKINIYPNPVTDRLTLNIPSGQNEWTYQLISIQGAMIKQGRLNGGSNTIDTRALIPGMYILSLRSSDHGYYIQRILKADK</sequence>
<gene>
    <name evidence="6" type="ORF">LZZ85_13145</name>
</gene>
<feature type="domain" description="F5/8 type C" evidence="5">
    <location>
        <begin position="635"/>
        <end position="784"/>
    </location>
</feature>
<dbReference type="PANTHER" id="PTHR31736">
    <property type="match status" value="1"/>
</dbReference>
<dbReference type="InterPro" id="IPR008979">
    <property type="entry name" value="Galactose-bd-like_sf"/>
</dbReference>
<evidence type="ECO:0000256" key="1">
    <source>
        <dbReference type="ARBA" id="ARBA00022737"/>
    </source>
</evidence>
<protein>
    <submittedName>
        <fullName evidence="6">Discoidin domain-containing protein</fullName>
    </submittedName>
</protein>
<evidence type="ECO:0000313" key="6">
    <source>
        <dbReference type="EMBL" id="MCG2615240.1"/>
    </source>
</evidence>
<evidence type="ECO:0000259" key="5">
    <source>
        <dbReference type="PROSITE" id="PS50022"/>
    </source>
</evidence>
<dbReference type="InterPro" id="IPR011050">
    <property type="entry name" value="Pectin_lyase_fold/virulence"/>
</dbReference>
<evidence type="ECO:0000256" key="4">
    <source>
        <dbReference type="SAM" id="SignalP"/>
    </source>
</evidence>
<dbReference type="PANTHER" id="PTHR31736:SF9">
    <property type="entry name" value="ENDO-XYLOGALACTURONAN HYDROLASE A-RELATED"/>
    <property type="match status" value="1"/>
</dbReference>
<dbReference type="Pfam" id="PF00754">
    <property type="entry name" value="F5_F8_type_C"/>
    <property type="match status" value="3"/>
</dbReference>
<keyword evidence="4" id="KW-0732">Signal</keyword>
<dbReference type="Gene3D" id="2.160.20.10">
    <property type="entry name" value="Single-stranded right-handed beta-helix, Pectin lyase-like"/>
    <property type="match status" value="1"/>
</dbReference>
<evidence type="ECO:0000256" key="2">
    <source>
        <dbReference type="ARBA" id="ARBA00023277"/>
    </source>
</evidence>
<dbReference type="EMBL" id="JAKLTR010000007">
    <property type="protein sequence ID" value="MCG2615240.1"/>
    <property type="molecule type" value="Genomic_DNA"/>
</dbReference>
<keyword evidence="2" id="KW-0119">Carbohydrate metabolism</keyword>
<keyword evidence="1" id="KW-0677">Repeat</keyword>
<feature type="domain" description="F5/8 type C" evidence="5">
    <location>
        <begin position="142"/>
        <end position="286"/>
    </location>
</feature>
<proteinExistence type="predicted"/>
<dbReference type="Pfam" id="PF18962">
    <property type="entry name" value="Por_Secre_tail"/>
    <property type="match status" value="1"/>
</dbReference>
<evidence type="ECO:0000256" key="3">
    <source>
        <dbReference type="ARBA" id="ARBA00023326"/>
    </source>
</evidence>
<dbReference type="RefSeq" id="WP_237872410.1">
    <property type="nucleotide sequence ID" value="NZ_JAKLTR010000007.1"/>
</dbReference>
<dbReference type="InterPro" id="IPR000421">
    <property type="entry name" value="FA58C"/>
</dbReference>
<organism evidence="6 7">
    <name type="scientific">Terrimonas ginsenosidimutans</name>
    <dbReference type="NCBI Taxonomy" id="2908004"/>
    <lineage>
        <taxon>Bacteria</taxon>
        <taxon>Pseudomonadati</taxon>
        <taxon>Bacteroidota</taxon>
        <taxon>Chitinophagia</taxon>
        <taxon>Chitinophagales</taxon>
        <taxon>Chitinophagaceae</taxon>
        <taxon>Terrimonas</taxon>
    </lineage>
</organism>
<dbReference type="PROSITE" id="PS50022">
    <property type="entry name" value="FA58C_3"/>
    <property type="match status" value="3"/>
</dbReference>
<feature type="domain" description="F5/8 type C" evidence="5">
    <location>
        <begin position="786"/>
        <end position="926"/>
    </location>
</feature>